<comment type="similarity">
    <text evidence="3 7">Belongs to the hyi family.</text>
</comment>
<feature type="domain" description="Xylose isomerase-like TIM barrel" evidence="9">
    <location>
        <begin position="33"/>
        <end position="270"/>
    </location>
</feature>
<accession>A0AAV4QFL5</accession>
<dbReference type="InterPro" id="IPR013022">
    <property type="entry name" value="Xyl_isomerase-like_TIM-brl"/>
</dbReference>
<evidence type="ECO:0000256" key="7">
    <source>
        <dbReference type="PIRNR" id="PIRNR006241"/>
    </source>
</evidence>
<dbReference type="AlphaFoldDB" id="A0AAV4QFL5"/>
<evidence type="ECO:0000256" key="2">
    <source>
        <dbReference type="ARBA" id="ARBA00002968"/>
    </source>
</evidence>
<dbReference type="EMBL" id="BPLQ01004446">
    <property type="protein sequence ID" value="GIY08134.1"/>
    <property type="molecule type" value="Genomic_DNA"/>
</dbReference>
<protein>
    <recommendedName>
        <fullName evidence="5 7">Putative hydroxypyruvate isomerase</fullName>
        <ecNumber evidence="4 7">5.3.1.22</ecNumber>
    </recommendedName>
</protein>
<comment type="caution">
    <text evidence="10">The sequence shown here is derived from an EMBL/GenBank/DDBJ whole genome shotgun (WGS) entry which is preliminary data.</text>
</comment>
<reference evidence="10 11" key="1">
    <citation type="submission" date="2021-06" db="EMBL/GenBank/DDBJ databases">
        <title>Caerostris darwini draft genome.</title>
        <authorList>
            <person name="Kono N."/>
            <person name="Arakawa K."/>
        </authorList>
    </citation>
    <scope>NUCLEOTIDE SEQUENCE [LARGE SCALE GENOMIC DNA]</scope>
</reference>
<gene>
    <name evidence="10" type="primary">hyi</name>
    <name evidence="10" type="ORF">CDAR_429421</name>
</gene>
<evidence type="ECO:0000256" key="1">
    <source>
        <dbReference type="ARBA" id="ARBA00000476"/>
    </source>
</evidence>
<evidence type="ECO:0000256" key="3">
    <source>
        <dbReference type="ARBA" id="ARBA00005962"/>
    </source>
</evidence>
<dbReference type="GO" id="GO:0046487">
    <property type="term" value="P:glyoxylate metabolic process"/>
    <property type="evidence" value="ECO:0007669"/>
    <property type="project" value="TreeGrafter"/>
</dbReference>
<organism evidence="10 11">
    <name type="scientific">Caerostris darwini</name>
    <dbReference type="NCBI Taxonomy" id="1538125"/>
    <lineage>
        <taxon>Eukaryota</taxon>
        <taxon>Metazoa</taxon>
        <taxon>Ecdysozoa</taxon>
        <taxon>Arthropoda</taxon>
        <taxon>Chelicerata</taxon>
        <taxon>Arachnida</taxon>
        <taxon>Araneae</taxon>
        <taxon>Araneomorphae</taxon>
        <taxon>Entelegynae</taxon>
        <taxon>Araneoidea</taxon>
        <taxon>Araneidae</taxon>
        <taxon>Caerostris</taxon>
    </lineage>
</organism>
<evidence type="ECO:0000256" key="4">
    <source>
        <dbReference type="ARBA" id="ARBA00012570"/>
    </source>
</evidence>
<dbReference type="SUPFAM" id="SSF51658">
    <property type="entry name" value="Xylose isomerase-like"/>
    <property type="match status" value="1"/>
</dbReference>
<keyword evidence="6 7" id="KW-0413">Isomerase</keyword>
<evidence type="ECO:0000313" key="10">
    <source>
        <dbReference type="EMBL" id="GIY08134.1"/>
    </source>
</evidence>
<dbReference type="EC" id="5.3.1.22" evidence="4 7"/>
<name>A0AAV4QFL5_9ARAC</name>
<evidence type="ECO:0000256" key="8">
    <source>
        <dbReference type="PIRSR" id="PIRSR006241-50"/>
    </source>
</evidence>
<evidence type="ECO:0000256" key="5">
    <source>
        <dbReference type="ARBA" id="ARBA00017985"/>
    </source>
</evidence>
<evidence type="ECO:0000313" key="11">
    <source>
        <dbReference type="Proteomes" id="UP001054837"/>
    </source>
</evidence>
<dbReference type="PANTHER" id="PTHR43489">
    <property type="entry name" value="ISOMERASE"/>
    <property type="match status" value="1"/>
</dbReference>
<dbReference type="InterPro" id="IPR036237">
    <property type="entry name" value="Xyl_isomerase-like_sf"/>
</dbReference>
<dbReference type="Proteomes" id="UP001054837">
    <property type="component" value="Unassembled WGS sequence"/>
</dbReference>
<sequence>MSDSSVNRSNLSKLKFVANLSTNFCDDDFCVRFEKARDSGFKAVEAQLLYDQNVKDLQKARLKTDLKVVLMNSPAVSKNSGDHSLGIACVPGFEVEFLQSIHSAIIYATALDCKKVHILAGLKDEKTKDEELMPFYVQNLKQATEMLSEYNIQALIEPICPQTKPLYFLDSYEKAKNVIDEVQEDNLKLLLDVHHMHMLGLNVEDGIKQYLPLAGHVQISQAPERREPFYPSGEINYARVFDLLVELGYGGYIGLEYVPSDYEKCFEWLKH</sequence>
<proteinExistence type="inferred from homology"/>
<comment type="function">
    <text evidence="2 7">Catalyzes the reversible isomerization between hydroxypyruvate and 2-hydroxy-3-oxopropanoate (also termed tartronate semialdehyde).</text>
</comment>
<comment type="catalytic activity">
    <reaction evidence="1 7">
        <text>3-hydroxypyruvate = 2-hydroxy-3-oxopropanoate</text>
        <dbReference type="Rhea" id="RHEA:11952"/>
        <dbReference type="ChEBI" id="CHEBI:17180"/>
        <dbReference type="ChEBI" id="CHEBI:57978"/>
        <dbReference type="EC" id="5.3.1.22"/>
    </reaction>
</comment>
<dbReference type="Pfam" id="PF01261">
    <property type="entry name" value="AP_endonuc_2"/>
    <property type="match status" value="1"/>
</dbReference>
<keyword evidence="11" id="KW-1185">Reference proteome</keyword>
<dbReference type="PANTHER" id="PTHR43489:SF6">
    <property type="entry name" value="HYDROXYPYRUVATE ISOMERASE-RELATED"/>
    <property type="match status" value="1"/>
</dbReference>
<dbReference type="Gene3D" id="3.20.20.150">
    <property type="entry name" value="Divalent-metal-dependent TIM barrel enzymes"/>
    <property type="match status" value="1"/>
</dbReference>
<feature type="active site" description="Proton donor/acceptor" evidence="8">
    <location>
        <position position="157"/>
    </location>
</feature>
<dbReference type="GO" id="GO:0008903">
    <property type="term" value="F:hydroxypyruvate isomerase activity"/>
    <property type="evidence" value="ECO:0007669"/>
    <property type="project" value="UniProtKB-EC"/>
</dbReference>
<dbReference type="PIRSF" id="PIRSF006241">
    <property type="entry name" value="HyI"/>
    <property type="match status" value="1"/>
</dbReference>
<dbReference type="InterPro" id="IPR050417">
    <property type="entry name" value="Sugar_Epim/Isomerase"/>
</dbReference>
<evidence type="ECO:0000256" key="6">
    <source>
        <dbReference type="ARBA" id="ARBA00023235"/>
    </source>
</evidence>
<feature type="active site" description="Proton donor/acceptor" evidence="8">
    <location>
        <position position="256"/>
    </location>
</feature>
<evidence type="ECO:0000259" key="9">
    <source>
        <dbReference type="Pfam" id="PF01261"/>
    </source>
</evidence>
<dbReference type="InterPro" id="IPR026040">
    <property type="entry name" value="HyI-like"/>
</dbReference>